<proteinExistence type="predicted"/>
<dbReference type="Bgee" id="ENSACAG00000009038">
    <property type="expression patterns" value="Expressed in heart and 10 other cell types or tissues"/>
</dbReference>
<reference evidence="5" key="3">
    <citation type="submission" date="2025-09" db="UniProtKB">
        <authorList>
            <consortium name="Ensembl"/>
        </authorList>
    </citation>
    <scope>IDENTIFICATION</scope>
</reference>
<dbReference type="InterPro" id="IPR011162">
    <property type="entry name" value="MHC_I/II-like_Ag-recog"/>
</dbReference>
<evidence type="ECO:0000313" key="6">
    <source>
        <dbReference type="Proteomes" id="UP000001646"/>
    </source>
</evidence>
<keyword evidence="3" id="KW-0732">Signal</keyword>
<dbReference type="AlphaFoldDB" id="G1KID5"/>
<evidence type="ECO:0000256" key="2">
    <source>
        <dbReference type="SAM" id="Phobius"/>
    </source>
</evidence>
<dbReference type="InParanoid" id="G1KID5"/>
<dbReference type="Pfam" id="PF16497">
    <property type="entry name" value="MHC_I_3"/>
    <property type="match status" value="1"/>
</dbReference>
<dbReference type="OrthoDB" id="9441389at2759"/>
<dbReference type="KEGG" id="acs:100563721"/>
<dbReference type="CTD" id="10544"/>
<dbReference type="GO" id="GO:0050819">
    <property type="term" value="P:negative regulation of coagulation"/>
    <property type="evidence" value="ECO:0000318"/>
    <property type="project" value="GO_Central"/>
</dbReference>
<keyword evidence="6" id="KW-1185">Reference proteome</keyword>
<dbReference type="GO" id="GO:0038023">
    <property type="term" value="F:signaling receptor activity"/>
    <property type="evidence" value="ECO:0007669"/>
    <property type="project" value="InterPro"/>
</dbReference>
<dbReference type="GeneTree" id="ENSGT00390000001159"/>
<evidence type="ECO:0000313" key="5">
    <source>
        <dbReference type="Ensembl" id="ENSACAP00000008831.3"/>
    </source>
</evidence>
<dbReference type="eggNOG" id="ENOG502S3SK">
    <property type="taxonomic scope" value="Eukaryota"/>
</dbReference>
<dbReference type="SUPFAM" id="SSF54452">
    <property type="entry name" value="MHC antigen-recognition domain"/>
    <property type="match status" value="1"/>
</dbReference>
<dbReference type="InterPro" id="IPR037055">
    <property type="entry name" value="MHC_I-like_Ag-recog_sf"/>
</dbReference>
<dbReference type="PANTHER" id="PTHR15349">
    <property type="entry name" value="ENDOTHELIAL PROTEIN C RECEPTOR"/>
    <property type="match status" value="1"/>
</dbReference>
<accession>G1KID5</accession>
<dbReference type="InterPro" id="IPR015669">
    <property type="entry name" value="Endothetial_C_recpt"/>
</dbReference>
<dbReference type="GeneID" id="100563721"/>
<feature type="signal peptide" evidence="3">
    <location>
        <begin position="1"/>
        <end position="22"/>
    </location>
</feature>
<dbReference type="STRING" id="28377.ENSACAP00000008831"/>
<dbReference type="RefSeq" id="XP_003218416.1">
    <property type="nucleotide sequence ID" value="XM_003218368.4"/>
</dbReference>
<dbReference type="PANTHER" id="PTHR15349:SF0">
    <property type="entry name" value="ENDOTHELIAL PROTEIN C RECEPTOR"/>
    <property type="match status" value="1"/>
</dbReference>
<sequence length="231" mass="26377">MLFFNMFLLSLALCHWAYGAESHNFTMVQYSYFPNKTLVESVGYATLDGTRTHTLESHNGHVNVSQLLPLETSDRWEMRRTQLHDYLSRLKALVYLLTLERNISYPLEVHCTATCQLSENGTSSFFEVLLNKVEFLIFRGAKNGWEPLQETSEAIYASTNLNKYNETRGHVEFFLQETCINFIREHTDVKEALTGKREGRPHTPLVLGIILGALAIMGFAVCLFLCTGGRR</sequence>
<keyword evidence="1" id="KW-0325">Glycoprotein</keyword>
<dbReference type="Proteomes" id="UP000001646">
    <property type="component" value="Chromosome 3"/>
</dbReference>
<evidence type="ECO:0000256" key="1">
    <source>
        <dbReference type="ARBA" id="ARBA00023180"/>
    </source>
</evidence>
<feature type="domain" description="MHC class I-like antigen recognition-like" evidence="4">
    <location>
        <begin position="19"/>
        <end position="184"/>
    </location>
</feature>
<dbReference type="GO" id="GO:0005615">
    <property type="term" value="C:extracellular space"/>
    <property type="evidence" value="ECO:0000318"/>
    <property type="project" value="GO_Central"/>
</dbReference>
<keyword evidence="2" id="KW-1133">Transmembrane helix</keyword>
<evidence type="ECO:0000256" key="3">
    <source>
        <dbReference type="SAM" id="SignalP"/>
    </source>
</evidence>
<keyword evidence="2" id="KW-0812">Transmembrane</keyword>
<dbReference type="Ensembl" id="ENSACAT00000009021.4">
    <property type="protein sequence ID" value="ENSACAP00000008831.3"/>
    <property type="gene ID" value="ENSACAG00000009038.4"/>
</dbReference>
<protein>
    <recommendedName>
        <fullName evidence="4">MHC class I-like antigen recognition-like domain-containing protein</fullName>
    </recommendedName>
</protein>
<dbReference type="InterPro" id="IPR011161">
    <property type="entry name" value="MHC_I-like_Ag-recog"/>
</dbReference>
<gene>
    <name evidence="5" type="primary">procr</name>
</gene>
<dbReference type="HOGENOM" id="CLU_1151498_0_0_1"/>
<reference evidence="5 6" key="1">
    <citation type="submission" date="2009-12" db="EMBL/GenBank/DDBJ databases">
        <title>The Genome Sequence of Anolis carolinensis (Green Anole Lizard).</title>
        <authorList>
            <consortium name="The Genome Sequencing Platform"/>
            <person name="Di Palma F."/>
            <person name="Alfoldi J."/>
            <person name="Heiman D."/>
            <person name="Young S."/>
            <person name="Grabherr M."/>
            <person name="Johnson J."/>
            <person name="Lander E.S."/>
            <person name="Lindblad-Toh K."/>
        </authorList>
    </citation>
    <scope>NUCLEOTIDE SEQUENCE [LARGE SCALE GENOMIC DNA]</scope>
    <source>
        <strain evidence="5 6">JBL SC #1</strain>
    </source>
</reference>
<name>G1KID5_ANOCA</name>
<feature type="transmembrane region" description="Helical" evidence="2">
    <location>
        <begin position="205"/>
        <end position="226"/>
    </location>
</feature>
<evidence type="ECO:0000259" key="4">
    <source>
        <dbReference type="Pfam" id="PF16497"/>
    </source>
</evidence>
<keyword evidence="2" id="KW-0472">Membrane</keyword>
<organism evidence="5 6">
    <name type="scientific">Anolis carolinensis</name>
    <name type="common">Green anole</name>
    <name type="synonym">American chameleon</name>
    <dbReference type="NCBI Taxonomy" id="28377"/>
    <lineage>
        <taxon>Eukaryota</taxon>
        <taxon>Metazoa</taxon>
        <taxon>Chordata</taxon>
        <taxon>Craniata</taxon>
        <taxon>Vertebrata</taxon>
        <taxon>Euteleostomi</taxon>
        <taxon>Lepidosauria</taxon>
        <taxon>Squamata</taxon>
        <taxon>Bifurcata</taxon>
        <taxon>Unidentata</taxon>
        <taxon>Episquamata</taxon>
        <taxon>Toxicofera</taxon>
        <taxon>Iguania</taxon>
        <taxon>Dactyloidae</taxon>
        <taxon>Anolis</taxon>
    </lineage>
</organism>
<feature type="chain" id="PRO_5003413136" description="MHC class I-like antigen recognition-like domain-containing protein" evidence="3">
    <location>
        <begin position="23"/>
        <end position="231"/>
    </location>
</feature>
<reference evidence="5" key="2">
    <citation type="submission" date="2025-08" db="UniProtKB">
        <authorList>
            <consortium name="Ensembl"/>
        </authorList>
    </citation>
    <scope>IDENTIFICATION</scope>
</reference>
<dbReference type="Gene3D" id="3.30.500.10">
    <property type="entry name" value="MHC class I-like antigen recognition-like"/>
    <property type="match status" value="1"/>
</dbReference>